<evidence type="ECO:0000256" key="5">
    <source>
        <dbReference type="ARBA" id="ARBA00022824"/>
    </source>
</evidence>
<evidence type="ECO:0000313" key="12">
    <source>
        <dbReference type="Proteomes" id="UP001303373"/>
    </source>
</evidence>
<evidence type="ECO:0000256" key="7">
    <source>
        <dbReference type="ARBA" id="ARBA00022927"/>
    </source>
</evidence>
<evidence type="ECO:0000256" key="10">
    <source>
        <dbReference type="RuleBase" id="RU369019"/>
    </source>
</evidence>
<dbReference type="EMBL" id="CP138580">
    <property type="protein sequence ID" value="WPG97536.1"/>
    <property type="molecule type" value="Genomic_DNA"/>
</dbReference>
<dbReference type="InterPro" id="IPR015943">
    <property type="entry name" value="WD40/YVTN_repeat-like_dom_sf"/>
</dbReference>
<dbReference type="PANTHER" id="PTHR23284">
    <property type="entry name" value="PROLACTIN REGULATORY ELEMENT BINDING PROTEIN"/>
    <property type="match status" value="1"/>
</dbReference>
<evidence type="ECO:0000256" key="1">
    <source>
        <dbReference type="ARBA" id="ARBA00022448"/>
    </source>
</evidence>
<proteinExistence type="inferred from homology"/>
<dbReference type="GO" id="GO:0003400">
    <property type="term" value="P:regulation of COPII vesicle coating"/>
    <property type="evidence" value="ECO:0007669"/>
    <property type="project" value="UniProtKB-UniRule"/>
</dbReference>
<keyword evidence="12" id="KW-1185">Reference proteome</keyword>
<keyword evidence="2 10" id="KW-0853">WD repeat</keyword>
<dbReference type="Proteomes" id="UP001303373">
    <property type="component" value="Chromosome 1"/>
</dbReference>
<evidence type="ECO:0000256" key="2">
    <source>
        <dbReference type="ARBA" id="ARBA00022574"/>
    </source>
</evidence>
<name>A0AAQ3LX14_9PEZI</name>
<keyword evidence="5 10" id="KW-0256">Endoplasmic reticulum</keyword>
<evidence type="ECO:0000256" key="4">
    <source>
        <dbReference type="ARBA" id="ARBA00022737"/>
    </source>
</evidence>
<keyword evidence="6" id="KW-0931">ER-Golgi transport</keyword>
<keyword evidence="4 10" id="KW-0677">Repeat</keyword>
<gene>
    <name evidence="11" type="ORF">R9X50_00031300</name>
</gene>
<comment type="subcellular location">
    <subcellularLocation>
        <location evidence="10">Endoplasmic reticulum membrane</location>
        <topology evidence="10">Single-pass type II membrane protein</topology>
    </subcellularLocation>
    <subcellularLocation>
        <location evidence="10">Golgi apparatus membrane</location>
        <topology evidence="10">Single-pass type II membrane protein</topology>
    </subcellularLocation>
</comment>
<evidence type="ECO:0000256" key="3">
    <source>
        <dbReference type="ARBA" id="ARBA00022692"/>
    </source>
</evidence>
<sequence length="654" mass="72423">MVYKPHSKVSYAKATLPYPLFAAEFDPYNRGYLVVGGGGGESKTGVPNQISVLDVSDRAAITTAATIDLSRGEDSVQSISSLATKDGLITFAGINSSEADQTAGNNEHFRSFEIKYPPRKKQKTEKEIEDEQGTIKALNKRALFKTSTAARKETYQRLLRLSPAQKRTEGSKRIGAVATGMAKDSELIVFNATVPAPDKADIITRIDLPFKEEVADLDIAEPVESQFSLAYCTETNIYEQIFKYDFPKKKAEKTPAGPRRVYQMPAPEASEKTTVKPKFRALRFLNSQNVITLVNKANKSGVELRIYHLYPTGPAMMLLQKALPARVKQAVSMDVCALDADKNGNQQFVIAIAGQDISIEVYTTNFQPKTETFSPFKNYLTLKDVHQHQMTKVCFSPFHSPTRAADSEKGKLETPTHPGPQYIRLASVTYGNTVVVDTFPISPVDPKDKNSRYVLHSADDDQWTFLTYGFIISIIVLVIAFIFQAFVSGFANDNAGMWSVLPKDMRDFLDAPARAAGGFGRRAEYTIISAVDESVPSAIPGKARLLELIDTHLEQNAPNNEEPQPRKAIVVRDDSAEGSSLSFEVHDDKNAYLEKDTEAKHWDELEEHQKAVWRERLIRAGEWAEGEGEKVLIGVLFSSYAGMIGGIAREAMNA</sequence>
<reference evidence="11 12" key="1">
    <citation type="submission" date="2023-11" db="EMBL/GenBank/DDBJ databases">
        <title>An acidophilic fungus is an integral part of prey digestion in a carnivorous sundew plant.</title>
        <authorList>
            <person name="Tsai I.J."/>
        </authorList>
    </citation>
    <scope>NUCLEOTIDE SEQUENCE [LARGE SCALE GENOMIC DNA]</scope>
    <source>
        <strain evidence="11">169a</strain>
    </source>
</reference>
<evidence type="ECO:0000256" key="9">
    <source>
        <dbReference type="ARBA" id="ARBA00023136"/>
    </source>
</evidence>
<comment type="function">
    <text evidence="10">Guanine nucleotide-exchange factor (GEF) required for the formation or budding of transport vesicles from the ER.</text>
</comment>
<dbReference type="GO" id="GO:0000139">
    <property type="term" value="C:Golgi membrane"/>
    <property type="evidence" value="ECO:0007669"/>
    <property type="project" value="UniProtKB-SubCell"/>
</dbReference>
<evidence type="ECO:0000256" key="8">
    <source>
        <dbReference type="ARBA" id="ARBA00022989"/>
    </source>
</evidence>
<keyword evidence="1 10" id="KW-0813">Transport</keyword>
<dbReference type="GO" id="GO:0006888">
    <property type="term" value="P:endoplasmic reticulum to Golgi vesicle-mediated transport"/>
    <property type="evidence" value="ECO:0007669"/>
    <property type="project" value="UniProtKB-UniRule"/>
</dbReference>
<keyword evidence="7 10" id="KW-0653">Protein transport</keyword>
<dbReference type="GO" id="GO:0015031">
    <property type="term" value="P:protein transport"/>
    <property type="evidence" value="ECO:0007669"/>
    <property type="project" value="UniProtKB-KW"/>
</dbReference>
<dbReference type="PANTHER" id="PTHR23284:SF0">
    <property type="entry name" value="PROLACTIN REGULATORY ELEMENT-BINDING PROTEIN"/>
    <property type="match status" value="1"/>
</dbReference>
<evidence type="ECO:0000256" key="6">
    <source>
        <dbReference type="ARBA" id="ARBA00022892"/>
    </source>
</evidence>
<organism evidence="11 12">
    <name type="scientific">Acrodontium crateriforme</name>
    <dbReference type="NCBI Taxonomy" id="150365"/>
    <lineage>
        <taxon>Eukaryota</taxon>
        <taxon>Fungi</taxon>
        <taxon>Dikarya</taxon>
        <taxon>Ascomycota</taxon>
        <taxon>Pezizomycotina</taxon>
        <taxon>Dothideomycetes</taxon>
        <taxon>Dothideomycetidae</taxon>
        <taxon>Mycosphaerellales</taxon>
        <taxon>Teratosphaeriaceae</taxon>
        <taxon>Acrodontium</taxon>
    </lineage>
</organism>
<dbReference type="Gene3D" id="2.130.10.10">
    <property type="entry name" value="YVTN repeat-like/Quinoprotein amine dehydrogenase"/>
    <property type="match status" value="1"/>
</dbReference>
<keyword evidence="3 10" id="KW-0812">Transmembrane</keyword>
<dbReference type="GO" id="GO:0005085">
    <property type="term" value="F:guanyl-nucleotide exchange factor activity"/>
    <property type="evidence" value="ECO:0007669"/>
    <property type="project" value="InterPro"/>
</dbReference>
<dbReference type="AlphaFoldDB" id="A0AAQ3LX14"/>
<feature type="transmembrane region" description="Helical" evidence="10">
    <location>
        <begin position="465"/>
        <end position="487"/>
    </location>
</feature>
<comment type="similarity">
    <text evidence="10">Belongs to the WD repeat SEC12 family.</text>
</comment>
<accession>A0AAQ3LX14</accession>
<keyword evidence="8 10" id="KW-1133">Transmembrane helix</keyword>
<protein>
    <recommendedName>
        <fullName evidence="10">Guanine nucleotide-exchange factor SEC12</fullName>
    </recommendedName>
</protein>
<dbReference type="GO" id="GO:0005789">
    <property type="term" value="C:endoplasmic reticulum membrane"/>
    <property type="evidence" value="ECO:0007669"/>
    <property type="project" value="UniProtKB-SubCell"/>
</dbReference>
<keyword evidence="9 10" id="KW-0472">Membrane</keyword>
<evidence type="ECO:0000313" key="11">
    <source>
        <dbReference type="EMBL" id="WPG97536.1"/>
    </source>
</evidence>
<dbReference type="InterPro" id="IPR045260">
    <property type="entry name" value="Sec12-like"/>
</dbReference>